<keyword evidence="9" id="KW-1185">Reference proteome</keyword>
<name>A0A1V4DJ82_9ENTE</name>
<evidence type="ECO:0000256" key="4">
    <source>
        <dbReference type="ARBA" id="ARBA00022729"/>
    </source>
</evidence>
<dbReference type="Gene3D" id="3.10.105.10">
    <property type="entry name" value="Dipeptide-binding Protein, Domain 3"/>
    <property type="match status" value="1"/>
</dbReference>
<dbReference type="InterPro" id="IPR000914">
    <property type="entry name" value="SBP_5_dom"/>
</dbReference>
<dbReference type="RefSeq" id="WP_233120457.1">
    <property type="nucleotide sequence ID" value="NZ_MVAB01000001.1"/>
</dbReference>
<evidence type="ECO:0000256" key="1">
    <source>
        <dbReference type="ARBA" id="ARBA00004196"/>
    </source>
</evidence>
<evidence type="ECO:0000256" key="5">
    <source>
        <dbReference type="ARBA" id="ARBA00022856"/>
    </source>
</evidence>
<dbReference type="Gene3D" id="3.90.76.10">
    <property type="entry name" value="Dipeptide-binding Protein, Domain 1"/>
    <property type="match status" value="1"/>
</dbReference>
<dbReference type="SUPFAM" id="SSF53850">
    <property type="entry name" value="Periplasmic binding protein-like II"/>
    <property type="match status" value="1"/>
</dbReference>
<evidence type="ECO:0000256" key="3">
    <source>
        <dbReference type="ARBA" id="ARBA00022448"/>
    </source>
</evidence>
<feature type="domain" description="Solute-binding protein family 5" evidence="7">
    <location>
        <begin position="82"/>
        <end position="458"/>
    </location>
</feature>
<dbReference type="Gene3D" id="3.40.190.10">
    <property type="entry name" value="Periplasmic binding protein-like II"/>
    <property type="match status" value="1"/>
</dbReference>
<comment type="subcellular location">
    <subcellularLocation>
        <location evidence="1">Cell envelope</location>
    </subcellularLocation>
</comment>
<comment type="similarity">
    <text evidence="2">Belongs to the bacterial solute-binding protein 5 family.</text>
</comment>
<dbReference type="Proteomes" id="UP000189970">
    <property type="component" value="Unassembled WGS sequence"/>
</dbReference>
<organism evidence="8 9">
    <name type="scientific">Vagococcus martis</name>
    <dbReference type="NCBI Taxonomy" id="1768210"/>
    <lineage>
        <taxon>Bacteria</taxon>
        <taxon>Bacillati</taxon>
        <taxon>Bacillota</taxon>
        <taxon>Bacilli</taxon>
        <taxon>Lactobacillales</taxon>
        <taxon>Enterococcaceae</taxon>
        <taxon>Vagococcus</taxon>
    </lineage>
</organism>
<reference evidence="8 9" key="1">
    <citation type="submission" date="2017-02" db="EMBL/GenBank/DDBJ databases">
        <title>Vagococcus cremeus sp. nov., isolated from the small intestine of a marten, Martes flavigula.</title>
        <authorList>
            <person name="Tak E.J."/>
            <person name="Bae J.-W."/>
        </authorList>
    </citation>
    <scope>NUCLEOTIDE SEQUENCE [LARGE SCALE GENOMIC DNA]</scope>
    <source>
        <strain evidence="8 9">D7T301</strain>
    </source>
</reference>
<keyword evidence="5" id="KW-0653">Protein transport</keyword>
<dbReference type="PANTHER" id="PTHR30290:SF10">
    <property type="entry name" value="PERIPLASMIC OLIGOPEPTIDE-BINDING PROTEIN-RELATED"/>
    <property type="match status" value="1"/>
</dbReference>
<keyword evidence="4 6" id="KW-0732">Signal</keyword>
<dbReference type="InterPro" id="IPR030678">
    <property type="entry name" value="Peptide/Ni-bd"/>
</dbReference>
<evidence type="ECO:0000256" key="2">
    <source>
        <dbReference type="ARBA" id="ARBA00005695"/>
    </source>
</evidence>
<accession>A0A1V4DJ82</accession>
<evidence type="ECO:0000313" key="8">
    <source>
        <dbReference type="EMBL" id="OPF88300.1"/>
    </source>
</evidence>
<dbReference type="EMBL" id="MVAB01000001">
    <property type="protein sequence ID" value="OPF88300.1"/>
    <property type="molecule type" value="Genomic_DNA"/>
</dbReference>
<dbReference type="InterPro" id="IPR039424">
    <property type="entry name" value="SBP_5"/>
</dbReference>
<dbReference type="GO" id="GO:1904680">
    <property type="term" value="F:peptide transmembrane transporter activity"/>
    <property type="evidence" value="ECO:0007669"/>
    <property type="project" value="TreeGrafter"/>
</dbReference>
<gene>
    <name evidence="8" type="ORF">BW731_09000</name>
</gene>
<comment type="caution">
    <text evidence="8">The sequence shown here is derived from an EMBL/GenBank/DDBJ whole genome shotgun (WGS) entry which is preliminary data.</text>
</comment>
<evidence type="ECO:0000259" key="7">
    <source>
        <dbReference type="Pfam" id="PF00496"/>
    </source>
</evidence>
<dbReference type="GO" id="GO:0030288">
    <property type="term" value="C:outer membrane-bounded periplasmic space"/>
    <property type="evidence" value="ECO:0007669"/>
    <property type="project" value="UniProtKB-ARBA"/>
</dbReference>
<dbReference type="CDD" id="cd08504">
    <property type="entry name" value="PBP2_OppA"/>
    <property type="match status" value="1"/>
</dbReference>
<dbReference type="FunFam" id="3.90.76.10:FF:000001">
    <property type="entry name" value="Oligopeptide ABC transporter substrate-binding protein"/>
    <property type="match status" value="1"/>
</dbReference>
<proteinExistence type="inferred from homology"/>
<dbReference type="GO" id="GO:0043190">
    <property type="term" value="C:ATP-binding cassette (ABC) transporter complex"/>
    <property type="evidence" value="ECO:0007669"/>
    <property type="project" value="InterPro"/>
</dbReference>
<evidence type="ECO:0000256" key="6">
    <source>
        <dbReference type="SAM" id="SignalP"/>
    </source>
</evidence>
<keyword evidence="5" id="KW-0571">Peptide transport</keyword>
<dbReference type="GO" id="GO:0015833">
    <property type="term" value="P:peptide transport"/>
    <property type="evidence" value="ECO:0007669"/>
    <property type="project" value="UniProtKB-KW"/>
</dbReference>
<feature type="signal peptide" evidence="6">
    <location>
        <begin position="1"/>
        <end position="18"/>
    </location>
</feature>
<dbReference type="Pfam" id="PF00496">
    <property type="entry name" value="SBP_bac_5"/>
    <property type="match status" value="1"/>
</dbReference>
<dbReference type="FunFam" id="3.10.105.10:FF:000001">
    <property type="entry name" value="Oligopeptide ABC transporter, oligopeptide-binding protein"/>
    <property type="match status" value="1"/>
</dbReference>
<protein>
    <submittedName>
        <fullName evidence="8">Peptide ABC transporter substrate-binding protein</fullName>
    </submittedName>
</protein>
<dbReference type="PIRSF" id="PIRSF002741">
    <property type="entry name" value="MppA"/>
    <property type="match status" value="1"/>
</dbReference>
<sequence>MKKNVMLGAITSSLILFAGCSSNNLDSTNSNKQKNNKQLLSVVESAELPTMDISKAVDVVSFSAISQTMEGLYEFNDDSIPQAALAKEVVEPTNNGLTYTISLKEDGKWSNGEPVTAHDFVYSWQRTVNPVTSSEYAYLFSGIVNADAITKGEKKPEELGVKALDDYTIEISLEKPIPYLNSLLAKPTFYPQNKKAVEEFGDNYATSSENLVYNGAFKLDQWDGTNTTWNYIKNDQYREKKHVSLDEINVTVVKENGTSLNMYQADEVDIIPVKGEFAQQQKDNADFIVREYPSSYYIQYNFKNKLASNKNLRKAIGYSINSKEIADTILGDGSKEINGFVATGILNPKTGKDFAEESGKLTEFNQEKAQEYWKKAKLELGNTPLNFTLLASDTDSAKKLAEYVQGQLESTLDGLKINVSAIPFSNRLDKMSNGDFEIVLAGWSATFADPVDFLQLANVDASMNFGKWNNEEYGKIMNDVTNTYAADSDKRWESMIEAHKLMMEELPYQPLYQSSEAFLVKPKVKGLVYRALGSPYYKNVTVE</sequence>
<dbReference type="AlphaFoldDB" id="A0A1V4DJ82"/>
<evidence type="ECO:0000313" key="9">
    <source>
        <dbReference type="Proteomes" id="UP000189970"/>
    </source>
</evidence>
<feature type="chain" id="PRO_5038661484" evidence="6">
    <location>
        <begin position="19"/>
        <end position="543"/>
    </location>
</feature>
<dbReference type="PROSITE" id="PS51257">
    <property type="entry name" value="PROKAR_LIPOPROTEIN"/>
    <property type="match status" value="1"/>
</dbReference>
<keyword evidence="3" id="KW-0813">Transport</keyword>
<dbReference type="PANTHER" id="PTHR30290">
    <property type="entry name" value="PERIPLASMIC BINDING COMPONENT OF ABC TRANSPORTER"/>
    <property type="match status" value="1"/>
</dbReference>